<dbReference type="SMART" id="SM00369">
    <property type="entry name" value="LRR_TYP"/>
    <property type="match status" value="12"/>
</dbReference>
<feature type="domain" description="TIR" evidence="15">
    <location>
        <begin position="765"/>
        <end position="906"/>
    </location>
</feature>
<keyword evidence="7" id="KW-0677">Repeat</keyword>
<dbReference type="PANTHER" id="PTHR24365">
    <property type="entry name" value="TOLL-LIKE RECEPTOR"/>
    <property type="match status" value="1"/>
</dbReference>
<evidence type="ECO:0000256" key="14">
    <source>
        <dbReference type="SAM" id="SignalP"/>
    </source>
</evidence>
<reference evidence="16" key="2">
    <citation type="submission" date="2025-09" db="UniProtKB">
        <authorList>
            <consortium name="Ensembl"/>
        </authorList>
    </citation>
    <scope>IDENTIFICATION</scope>
</reference>
<keyword evidence="8" id="KW-0391">Immunity</keyword>
<comment type="similarity">
    <text evidence="2">Belongs to the Toll-like receptor family.</text>
</comment>
<dbReference type="HOGENOM" id="CLU_006000_4_1_1"/>
<evidence type="ECO:0000256" key="4">
    <source>
        <dbReference type="ARBA" id="ARBA00022614"/>
    </source>
</evidence>
<dbReference type="InterPro" id="IPR003591">
    <property type="entry name" value="Leu-rich_rpt_typical-subtyp"/>
</dbReference>
<keyword evidence="12" id="KW-0325">Glycoprotein</keyword>
<dbReference type="InterPro" id="IPR000483">
    <property type="entry name" value="Cys-rich_flank_reg_C"/>
</dbReference>
<dbReference type="SUPFAM" id="SSF52058">
    <property type="entry name" value="L domain-like"/>
    <property type="match status" value="2"/>
</dbReference>
<keyword evidence="5" id="KW-0812">Transmembrane</keyword>
<dbReference type="STRING" id="7757.ENSPMAP00000001776"/>
<dbReference type="Pfam" id="PF13855">
    <property type="entry name" value="LRR_8"/>
    <property type="match status" value="5"/>
</dbReference>
<comment type="subcellular location">
    <subcellularLocation>
        <location evidence="1">Membrane</location>
        <topology evidence="1">Single-pass type I membrane protein</topology>
    </subcellularLocation>
</comment>
<accession>S4R995</accession>
<dbReference type="GO" id="GO:0045087">
    <property type="term" value="P:innate immune response"/>
    <property type="evidence" value="ECO:0007669"/>
    <property type="project" value="UniProtKB-KW"/>
</dbReference>
<evidence type="ECO:0000256" key="3">
    <source>
        <dbReference type="ARBA" id="ARBA00022588"/>
    </source>
</evidence>
<evidence type="ECO:0000259" key="15">
    <source>
        <dbReference type="PROSITE" id="PS50104"/>
    </source>
</evidence>
<dbReference type="GO" id="GO:0002224">
    <property type="term" value="P:toll-like receptor signaling pathway"/>
    <property type="evidence" value="ECO:0007669"/>
    <property type="project" value="TreeGrafter"/>
</dbReference>
<name>S4R995_PETMA</name>
<keyword evidence="4" id="KW-0433">Leucine-rich repeat</keyword>
<keyword evidence="6 14" id="KW-0732">Signal</keyword>
<evidence type="ECO:0000256" key="7">
    <source>
        <dbReference type="ARBA" id="ARBA00022737"/>
    </source>
</evidence>
<dbReference type="InterPro" id="IPR041015">
    <property type="entry name" value="TLR3_TMD"/>
</dbReference>
<dbReference type="PRINTS" id="PR00019">
    <property type="entry name" value="LEURICHRPT"/>
</dbReference>
<evidence type="ECO:0000256" key="8">
    <source>
        <dbReference type="ARBA" id="ARBA00022859"/>
    </source>
</evidence>
<evidence type="ECO:0000256" key="11">
    <source>
        <dbReference type="ARBA" id="ARBA00023170"/>
    </source>
</evidence>
<organism evidence="16">
    <name type="scientific">Petromyzon marinus</name>
    <name type="common">Sea lamprey</name>
    <dbReference type="NCBI Taxonomy" id="7757"/>
    <lineage>
        <taxon>Eukaryota</taxon>
        <taxon>Metazoa</taxon>
        <taxon>Chordata</taxon>
        <taxon>Craniata</taxon>
        <taxon>Vertebrata</taxon>
        <taxon>Cyclostomata</taxon>
        <taxon>Hyperoartia</taxon>
        <taxon>Petromyzontiformes</taxon>
        <taxon>Petromyzontidae</taxon>
        <taxon>Petromyzon</taxon>
    </lineage>
</organism>
<dbReference type="InterPro" id="IPR000157">
    <property type="entry name" value="TIR_dom"/>
</dbReference>
<dbReference type="Pfam" id="PF17968">
    <property type="entry name" value="Tlr3_TMD"/>
    <property type="match status" value="1"/>
</dbReference>
<keyword evidence="9" id="KW-1133">Transmembrane helix</keyword>
<dbReference type="PROSITE" id="PS50104">
    <property type="entry name" value="TIR"/>
    <property type="match status" value="1"/>
</dbReference>
<dbReference type="SMART" id="SM00255">
    <property type="entry name" value="TIR"/>
    <property type="match status" value="1"/>
</dbReference>
<dbReference type="Gene3D" id="3.80.10.10">
    <property type="entry name" value="Ribonuclease Inhibitor"/>
    <property type="match status" value="1"/>
</dbReference>
<evidence type="ECO:0000313" key="16">
    <source>
        <dbReference type="Ensembl" id="ENSPMAP00000001776.1"/>
    </source>
</evidence>
<proteinExistence type="inferred from homology"/>
<sequence>MLLLLLVPQPSLLVQVASYVLPATTPHSCYVFNHTADCRHRQLSHVPDNLPTDLTSLLLEHNRLHSLQSHLLARYPALRYLEAGYNSISQISPNDNPCAVLPNLAVLSIPHNQLGKLHSGVFASCSELTELDLSFNTLQRTSAEENIFATLTNLTVLNITHNHLSTVKIGTFKQLPELRYLNYSNNVIHTLRDQDFVFVQNVSLYAIDLSRNPLQTVSDEEACSGVGSDRLLAVVVVFAEGKIIERLLLTAPDGCRETLALMKGAFHKTTNLIRDAVKHLKSRYSTDIRHTKQNIICEQVYLRMSMPQFSFPSFKNVQLRSVKSQSFRYLSSCPLLARLDLSHNGLTAIDDDAFTGLQNLEELVLEGNNLLKISGNTFRGLSALKYLHMANSSRSLGAIGKDTLSSLSQSPLLYLNLSRSGITKISKGAFQSTPLLQRLDLGMNKLNQRLMGNEFAGLSAVLDIYMSYNTYVMLTSGSFANTPSLRRLWLSRTRLTSLDSERSPFYGLVNLTYLDLSNNNMNKVLGDTFRGLAALQTLKLGHNNLARLWKHNNPPVLYLDGLRQLRSLELLFNGFDEVPAAAFAGLSNLRSLDMNSNNMDKFPPGVFNPLTSLASLDLRRNLITGVQEEVFGEVFGHLDDLWLGTRNPFDCTCDSLGWFANWLRNATGSPGHGHVHVPGADTEYVCRTPPSYFNTSVLAFDTLACKDHAPFFVMYVVSQSALLSVVVVALFVHFQGWRLEYFASVLVHRVLGYESLPSVSGGWRRSYDVFVICSSEDEHWTSRHLEPLEEDGMKLWLEERDLLGGEVRAEAYSTCMHQSRRVLVVVTRALFRDTYYRKFAVAQAQKRAIEQNRDDVVLALLEDIPEFELHHKLCLRAAMFPRRCVLRWPQDPTRLPLFLQQLRVALGS</sequence>
<dbReference type="Gene3D" id="3.40.50.10140">
    <property type="entry name" value="Toll/interleukin-1 receptor homology (TIR) domain"/>
    <property type="match status" value="1"/>
</dbReference>
<dbReference type="AlphaFoldDB" id="S4R995"/>
<dbReference type="OMA" id="PYIYFWG"/>
<dbReference type="Ensembl" id="ENSPMAT00000001785.1">
    <property type="protein sequence ID" value="ENSPMAP00000001776.1"/>
    <property type="gene ID" value="ENSPMAG00000001609.1"/>
</dbReference>
<keyword evidence="10" id="KW-0472">Membrane</keyword>
<dbReference type="Pfam" id="PF13676">
    <property type="entry name" value="TIR_2"/>
    <property type="match status" value="1"/>
</dbReference>
<reference evidence="16" key="1">
    <citation type="submission" date="2025-08" db="UniProtKB">
        <authorList>
            <consortium name="Ensembl"/>
        </authorList>
    </citation>
    <scope>IDENTIFICATION</scope>
</reference>
<evidence type="ECO:0000256" key="10">
    <source>
        <dbReference type="ARBA" id="ARBA00023136"/>
    </source>
</evidence>
<dbReference type="GO" id="GO:0006954">
    <property type="term" value="P:inflammatory response"/>
    <property type="evidence" value="ECO:0007669"/>
    <property type="project" value="UniProtKB-KW"/>
</dbReference>
<dbReference type="SMART" id="SM00082">
    <property type="entry name" value="LRRCT"/>
    <property type="match status" value="1"/>
</dbReference>
<evidence type="ECO:0000256" key="5">
    <source>
        <dbReference type="ARBA" id="ARBA00022692"/>
    </source>
</evidence>
<evidence type="ECO:0000256" key="13">
    <source>
        <dbReference type="ARBA" id="ARBA00023198"/>
    </source>
</evidence>
<evidence type="ECO:0000256" key="12">
    <source>
        <dbReference type="ARBA" id="ARBA00023180"/>
    </source>
</evidence>
<evidence type="ECO:0000256" key="9">
    <source>
        <dbReference type="ARBA" id="ARBA00022989"/>
    </source>
</evidence>
<dbReference type="InterPro" id="IPR035897">
    <property type="entry name" value="Toll_tir_struct_dom_sf"/>
</dbReference>
<dbReference type="GO" id="GO:0038023">
    <property type="term" value="F:signaling receptor activity"/>
    <property type="evidence" value="ECO:0007669"/>
    <property type="project" value="TreeGrafter"/>
</dbReference>
<keyword evidence="13" id="KW-0395">Inflammatory response</keyword>
<dbReference type="GO" id="GO:0005886">
    <property type="term" value="C:plasma membrane"/>
    <property type="evidence" value="ECO:0007669"/>
    <property type="project" value="TreeGrafter"/>
</dbReference>
<dbReference type="InterPro" id="IPR032675">
    <property type="entry name" value="LRR_dom_sf"/>
</dbReference>
<dbReference type="PANTHER" id="PTHR24365:SF524">
    <property type="entry name" value="TOLL-LIKE RECEPTOR 3"/>
    <property type="match status" value="1"/>
</dbReference>
<keyword evidence="11" id="KW-0675">Receptor</keyword>
<evidence type="ECO:0000256" key="1">
    <source>
        <dbReference type="ARBA" id="ARBA00004479"/>
    </source>
</evidence>
<evidence type="ECO:0000256" key="2">
    <source>
        <dbReference type="ARBA" id="ARBA00009634"/>
    </source>
</evidence>
<feature type="signal peptide" evidence="14">
    <location>
        <begin position="1"/>
        <end position="18"/>
    </location>
</feature>
<protein>
    <submittedName>
        <fullName evidence="16">Toll like receptor 3</fullName>
    </submittedName>
</protein>
<keyword evidence="3" id="KW-0399">Innate immunity</keyword>
<evidence type="ECO:0000256" key="6">
    <source>
        <dbReference type="ARBA" id="ARBA00022729"/>
    </source>
</evidence>
<dbReference type="SUPFAM" id="SSF52200">
    <property type="entry name" value="Toll/Interleukin receptor TIR domain"/>
    <property type="match status" value="1"/>
</dbReference>
<feature type="chain" id="PRO_5045860679" evidence="14">
    <location>
        <begin position="19"/>
        <end position="908"/>
    </location>
</feature>
<dbReference type="InterPro" id="IPR001611">
    <property type="entry name" value="Leu-rich_rpt"/>
</dbReference>
<dbReference type="GeneTree" id="ENSGT00940000159678"/>